<keyword evidence="7" id="KW-0851">Voltage-gated channel</keyword>
<keyword evidence="11" id="KW-0325">Glycoprotein</keyword>
<sequence length="1617" mass="179947">MEAPYARAFEGGALKGGFSANPAQTNSYVTQGTERTDAHLSSTRSRAMSSFLSTSTTVALGTADLAAARGPWALFCFKVRGARLSRVLLILSVLLDCVGASLEATNVASRALSWGFRIPAFFGFICLVVTGVGSRGMWSTKRAYFRTWSGWLDAFLLLNITVDLAYRLGVDVGWWTYTPVALAIFSVLRNLRAWSILRICRAFRSTIINLSRSANDLAAVCIFILVFSVLMLVVLLHFYGFACWYRCYPDLPLPPEVQASDSCSADSFFWDLDESQPLFCSSYISPCRGSTHCRNIFLYSVTSSCTVEERKRLQERAWQELKTNEQAGYGVFGVQTLGAAAVALLQGFTQEGWSATMQILADSDHRSNGLVAYLAFPVMVFIGSMLIMNLGIAVLWEAFDAANAVPLARPAILKESEWRVYQLLGTDWLKYLIMELNQSEDGVDTLMRSTRFVETDDAVVDESECGSAFKKAVSRYWRMTREWIKKALEIRFPEQTNIIHSFYMESRAFALRLATHKAASPMMMLVVLIDVGVLFAQSGRSTGVLLSIMDLFTSTMFVVESIVLLLAFGKRGMKDGFICLDVLIGVFAIIDGFLAVALCPNICGCRTSMVEASGFLGLLAVISTLLRPFRIFKVVKCFCSLRMTAEMVWSLHNSLMPYVMLILYSSVVVSQLGLFFFFDPNYTSDRVHDSSVTLTQYFNFESLGNALLLLFTMLTGESWHLFFKEITQVYGEDAENVSYGSNELSDFVLSTPYRVPAINTFLYFSLLFLNCLLFNLYGAIMISQFIQTQKSLSVKYAAKFIATCRNAGMPMPAEDALQGHNAQALYTQANMPTEDQRDELIKSIATGGMLSPDHAGSDRDKSAKALGEFVHKTSVVLDICKTVARRGSRMATRASSGSLSWGRDRSRSNSNSSISLASEKPQKKELLGDTAFDKAAAERGLVQLCDISADKVAGRTKQELSGLLQNNNDDGFTDIQRADERSGLQLSGIIVKSVKLGTTNKAAVKFAADDSNVVVPDALADSRTYLAARPSRPDEDLSITELCSMCWNAVKEALNQGKILVKTAAAAGLGRFTPTDPDSPLLYLAYAGHLPVAGVSPEIPLAYANLTSLGESFLSVYILTTSEGWPGILTGFLNLGGSYRWITIALCILVVALLSVFVVNLFVGIIVDVLEQEQANLEYTGAIRSATVLRWNEMQRAIFTSSLITEIVENRSGDKRGRVRYNDGFEAREWLKRIITSKQLDMAVAVISFLSCLTMLAAGAWAESDLRWSFPSYQTWIFWINAAVVLMVALFLFITIFFYGLFGTCLFYDSNVDPNQHFRFASLGESLLLLLSFSTGEVWHDTMLKIRAFYYERDSAALGWSTLPYAISFVAVAFLLLMNLFTSTVLKGYVDAKRNQSLWKVAQQQQELLNKWKLREMKLSWLPIHVAVQVLVEIPPPIGFKDLYVELGTRRMQAILANLALYPLPVHQNSVHIRDMVLTTTCRACEAHAQRRGPLAAFDLFQNQQKVELNPRLRRGPLAAFDLFQNQQKVELNPRLVSAWMNHFHDAAVTAEFNILHYLAALQIQAFWRTQRLLQRRSVPDQIRGIKGKKLMLRDKKAPKKPPSPVQAPPQTLPALS</sequence>
<evidence type="ECO:0000313" key="16">
    <source>
        <dbReference type="EMBL" id="CDI74994.1"/>
    </source>
</evidence>
<keyword evidence="2" id="KW-0813">Transport</keyword>
<dbReference type="GO" id="GO:0098703">
    <property type="term" value="P:calcium ion import across plasma membrane"/>
    <property type="evidence" value="ECO:0007669"/>
    <property type="project" value="TreeGrafter"/>
</dbReference>
<dbReference type="PANTHER" id="PTHR45628">
    <property type="entry name" value="VOLTAGE-DEPENDENT CALCIUM CHANNEL TYPE A SUBUNIT ALPHA-1"/>
    <property type="match status" value="1"/>
</dbReference>
<feature type="region of interest" description="Disordered" evidence="13">
    <location>
        <begin position="1590"/>
        <end position="1617"/>
    </location>
</feature>
<dbReference type="Gene3D" id="1.10.287.70">
    <property type="match status" value="4"/>
</dbReference>
<keyword evidence="10 14" id="KW-0472">Membrane</keyword>
<feature type="transmembrane region" description="Helical" evidence="14">
    <location>
        <begin position="544"/>
        <end position="568"/>
    </location>
</feature>
<evidence type="ECO:0000256" key="7">
    <source>
        <dbReference type="ARBA" id="ARBA00022882"/>
    </source>
</evidence>
<feature type="transmembrane region" description="Helical" evidence="14">
    <location>
        <begin position="150"/>
        <end position="168"/>
    </location>
</feature>
<feature type="transmembrane region" description="Helical" evidence="14">
    <location>
        <begin position="370"/>
        <end position="396"/>
    </location>
</feature>
<dbReference type="GO" id="GO:0005891">
    <property type="term" value="C:voltage-gated calcium channel complex"/>
    <property type="evidence" value="ECO:0007669"/>
    <property type="project" value="TreeGrafter"/>
</dbReference>
<feature type="domain" description="Ion transport" evidence="15">
    <location>
        <begin position="1281"/>
        <end position="1396"/>
    </location>
</feature>
<keyword evidence="3" id="KW-0109">Calcium transport</keyword>
<evidence type="ECO:0000256" key="3">
    <source>
        <dbReference type="ARBA" id="ARBA00022568"/>
    </source>
</evidence>
<feature type="transmembrane region" description="Helical" evidence="14">
    <location>
        <begin position="580"/>
        <end position="603"/>
    </location>
</feature>
<evidence type="ECO:0000256" key="5">
    <source>
        <dbReference type="ARBA" id="ARBA00022692"/>
    </source>
</evidence>
<dbReference type="OrthoDB" id="332068at2759"/>
<feature type="domain" description="Ion transport" evidence="15">
    <location>
        <begin position="126"/>
        <end position="402"/>
    </location>
</feature>
<keyword evidence="17" id="KW-1185">Reference proteome</keyword>
<evidence type="ECO:0000313" key="17">
    <source>
        <dbReference type="Proteomes" id="UP000018201"/>
    </source>
</evidence>
<feature type="transmembrane region" description="Helical" evidence="14">
    <location>
        <begin position="1141"/>
        <end position="1167"/>
    </location>
</feature>
<keyword evidence="4" id="KW-0107">Calcium channel</keyword>
<reference evidence="16" key="2">
    <citation type="submission" date="2013-10" db="EMBL/GenBank/DDBJ databases">
        <authorList>
            <person name="Aslett M."/>
        </authorList>
    </citation>
    <scope>NUCLEOTIDE SEQUENCE [LARGE SCALE GENOMIC DNA]</scope>
    <source>
        <strain evidence="16">Houghton</strain>
    </source>
</reference>
<evidence type="ECO:0000256" key="4">
    <source>
        <dbReference type="ARBA" id="ARBA00022673"/>
    </source>
</evidence>
<feature type="transmembrane region" description="Helical" evidence="14">
    <location>
        <begin position="114"/>
        <end position="138"/>
    </location>
</feature>
<reference evidence="16" key="1">
    <citation type="submission" date="2013-10" db="EMBL/GenBank/DDBJ databases">
        <title>Genomic analysis of the causative agents of coccidiosis in chickens.</title>
        <authorList>
            <person name="Reid A.J."/>
            <person name="Blake D."/>
            <person name="Billington K."/>
            <person name="Browne H."/>
            <person name="Dunn M."/>
            <person name="Hung S."/>
            <person name="Kawahara F."/>
            <person name="Miranda-Saavedra D."/>
            <person name="Mourier T."/>
            <person name="Nagra H."/>
            <person name="Otto T.D."/>
            <person name="Rawlings N."/>
            <person name="Sanchez A."/>
            <person name="Sanders M."/>
            <person name="Subramaniam C."/>
            <person name="Tay Y."/>
            <person name="Dear P."/>
            <person name="Doerig C."/>
            <person name="Gruber A."/>
            <person name="Parkinson J."/>
            <person name="Shirley M."/>
            <person name="Wan K.L."/>
            <person name="Berriman M."/>
            <person name="Tomley F."/>
            <person name="Pain A."/>
        </authorList>
    </citation>
    <scope>NUCLEOTIDE SEQUENCE [LARGE SCALE GENOMIC DNA]</scope>
    <source>
        <strain evidence="16">Houghton</strain>
    </source>
</reference>
<dbReference type="EMBL" id="HG690647">
    <property type="protein sequence ID" value="CDI74994.1"/>
    <property type="molecule type" value="Genomic_DNA"/>
</dbReference>
<dbReference type="Pfam" id="PF00520">
    <property type="entry name" value="Ion_trans"/>
    <property type="match status" value="4"/>
</dbReference>
<organism evidence="16 17">
    <name type="scientific">Eimeria praecox</name>
    <dbReference type="NCBI Taxonomy" id="51316"/>
    <lineage>
        <taxon>Eukaryota</taxon>
        <taxon>Sar</taxon>
        <taxon>Alveolata</taxon>
        <taxon>Apicomplexa</taxon>
        <taxon>Conoidasida</taxon>
        <taxon>Coccidia</taxon>
        <taxon>Eucoccidiorida</taxon>
        <taxon>Eimeriorina</taxon>
        <taxon>Eimeriidae</taxon>
        <taxon>Eimeria</taxon>
    </lineage>
</organism>
<feature type="transmembrane region" description="Helical" evidence="14">
    <location>
        <begin position="761"/>
        <end position="786"/>
    </location>
</feature>
<dbReference type="PANTHER" id="PTHR45628:SF7">
    <property type="entry name" value="VOLTAGE-DEPENDENT CALCIUM CHANNEL TYPE A SUBUNIT ALPHA-1"/>
    <property type="match status" value="1"/>
</dbReference>
<feature type="transmembrane region" description="Helical" evidence="14">
    <location>
        <begin position="87"/>
        <end position="108"/>
    </location>
</feature>
<gene>
    <name evidence="16" type="ORF">EPH_0037740</name>
</gene>
<evidence type="ECO:0000256" key="9">
    <source>
        <dbReference type="ARBA" id="ARBA00023065"/>
    </source>
</evidence>
<keyword evidence="12" id="KW-0407">Ion channel</keyword>
<comment type="subcellular location">
    <subcellularLocation>
        <location evidence="1">Membrane</location>
        <topology evidence="1">Multi-pass membrane protein</topology>
    </subcellularLocation>
</comment>
<feature type="transmembrane region" description="Helical" evidence="14">
    <location>
        <begin position="1242"/>
        <end position="1262"/>
    </location>
</feature>
<feature type="transmembrane region" description="Helical" evidence="14">
    <location>
        <begin position="655"/>
        <end position="677"/>
    </location>
</feature>
<evidence type="ECO:0000256" key="13">
    <source>
        <dbReference type="SAM" id="MobiDB-lite"/>
    </source>
</evidence>
<feature type="transmembrane region" description="Helical" evidence="14">
    <location>
        <begin position="615"/>
        <end position="635"/>
    </location>
</feature>
<dbReference type="Proteomes" id="UP000018201">
    <property type="component" value="Unassembled WGS sequence"/>
</dbReference>
<keyword evidence="6" id="KW-0106">Calcium</keyword>
<dbReference type="VEuPathDB" id="ToxoDB:EPH_0037740"/>
<feature type="domain" description="Ion transport" evidence="15">
    <location>
        <begin position="1103"/>
        <end position="1176"/>
    </location>
</feature>
<evidence type="ECO:0000256" key="8">
    <source>
        <dbReference type="ARBA" id="ARBA00022989"/>
    </source>
</evidence>
<dbReference type="Gene3D" id="1.20.120.350">
    <property type="entry name" value="Voltage-gated potassium channels. Chain C"/>
    <property type="match status" value="1"/>
</dbReference>
<keyword evidence="5 14" id="KW-0812">Transmembrane</keyword>
<feature type="compositionally biased region" description="Pro residues" evidence="13">
    <location>
        <begin position="1601"/>
        <end position="1617"/>
    </location>
</feature>
<dbReference type="InterPro" id="IPR050599">
    <property type="entry name" value="VDCC_alpha-1_subunit"/>
</dbReference>
<feature type="domain" description="Ion transport" evidence="15">
    <location>
        <begin position="522"/>
        <end position="790"/>
    </location>
</feature>
<accession>U6G8P1</accession>
<evidence type="ECO:0000256" key="1">
    <source>
        <dbReference type="ARBA" id="ARBA00004141"/>
    </source>
</evidence>
<dbReference type="GO" id="GO:0008331">
    <property type="term" value="F:high voltage-gated calcium channel activity"/>
    <property type="evidence" value="ECO:0007669"/>
    <property type="project" value="TreeGrafter"/>
</dbReference>
<feature type="transmembrane region" description="Helical" evidence="14">
    <location>
        <begin position="217"/>
        <end position="239"/>
    </location>
</feature>
<evidence type="ECO:0000256" key="11">
    <source>
        <dbReference type="ARBA" id="ARBA00023180"/>
    </source>
</evidence>
<feature type="region of interest" description="Disordered" evidence="13">
    <location>
        <begin position="891"/>
        <end position="921"/>
    </location>
</feature>
<protein>
    <submittedName>
        <fullName evidence="16">Cation channel domain-containing protein, putative</fullName>
    </submittedName>
</protein>
<evidence type="ECO:0000256" key="12">
    <source>
        <dbReference type="ARBA" id="ARBA00023303"/>
    </source>
</evidence>
<name>U6G8P1_9EIME</name>
<evidence type="ECO:0000256" key="2">
    <source>
        <dbReference type="ARBA" id="ARBA00022448"/>
    </source>
</evidence>
<feature type="transmembrane region" description="Helical" evidence="14">
    <location>
        <begin position="1365"/>
        <end position="1390"/>
    </location>
</feature>
<keyword evidence="8 14" id="KW-1133">Transmembrane helix</keyword>
<evidence type="ECO:0000256" key="14">
    <source>
        <dbReference type="SAM" id="Phobius"/>
    </source>
</evidence>
<evidence type="ECO:0000256" key="6">
    <source>
        <dbReference type="ARBA" id="ARBA00022837"/>
    </source>
</evidence>
<keyword evidence="9" id="KW-0406">Ion transport</keyword>
<evidence type="ECO:0000259" key="15">
    <source>
        <dbReference type="Pfam" id="PF00520"/>
    </source>
</evidence>
<dbReference type="InterPro" id="IPR005821">
    <property type="entry name" value="Ion_trans_dom"/>
</dbReference>
<evidence type="ECO:0000256" key="10">
    <source>
        <dbReference type="ARBA" id="ARBA00023136"/>
    </source>
</evidence>
<dbReference type="InterPro" id="IPR027359">
    <property type="entry name" value="Volt_channel_dom_sf"/>
</dbReference>
<feature type="transmembrane region" description="Helical" evidence="14">
    <location>
        <begin position="1282"/>
        <end position="1308"/>
    </location>
</feature>
<feature type="transmembrane region" description="Helical" evidence="14">
    <location>
        <begin position="174"/>
        <end position="197"/>
    </location>
</feature>
<feature type="transmembrane region" description="Helical" evidence="14">
    <location>
        <begin position="518"/>
        <end position="538"/>
    </location>
</feature>
<proteinExistence type="predicted"/>